<accession>A0A8S1MX27</accession>
<keyword evidence="1" id="KW-0175">Coiled coil</keyword>
<evidence type="ECO:0000256" key="2">
    <source>
        <dbReference type="SAM" id="MobiDB-lite"/>
    </source>
</evidence>
<proteinExistence type="predicted"/>
<evidence type="ECO:0000313" key="4">
    <source>
        <dbReference type="Proteomes" id="UP000688137"/>
    </source>
</evidence>
<gene>
    <name evidence="3" type="ORF">PPRIM_AZ9-3.1.T0710008</name>
</gene>
<sequence>MSINQQKFDTNFYTKLNNLEQRFYQEEADKQDLEQLILSIGELVMFYDLKKDPIKQYFLEKMQFILSRPFTLLNLKEQYLITENKTPIGHRHQHNFSLPVLKLEKQAQVQSDLNNSFEKIKTLQEEYEMQQRDQAELIQHDIDNQMSVLKKKIIVRKQNRNNHNHVYHHSNFISNSKLSDTKTSDEEQTKMI</sequence>
<name>A0A8S1MX27_PARPR</name>
<dbReference type="OMA" id="HDIDNQM"/>
<keyword evidence="4" id="KW-1185">Reference proteome</keyword>
<feature type="coiled-coil region" evidence="1">
    <location>
        <begin position="106"/>
        <end position="140"/>
    </location>
</feature>
<evidence type="ECO:0000256" key="1">
    <source>
        <dbReference type="SAM" id="Coils"/>
    </source>
</evidence>
<dbReference type="EMBL" id="CAJJDM010000074">
    <property type="protein sequence ID" value="CAD8083812.1"/>
    <property type="molecule type" value="Genomic_DNA"/>
</dbReference>
<evidence type="ECO:0000313" key="3">
    <source>
        <dbReference type="EMBL" id="CAD8083812.1"/>
    </source>
</evidence>
<comment type="caution">
    <text evidence="3">The sequence shown here is derived from an EMBL/GenBank/DDBJ whole genome shotgun (WGS) entry which is preliminary data.</text>
</comment>
<protein>
    <submittedName>
        <fullName evidence="3">Uncharacterized protein</fullName>
    </submittedName>
</protein>
<feature type="region of interest" description="Disordered" evidence="2">
    <location>
        <begin position="172"/>
        <end position="192"/>
    </location>
</feature>
<dbReference type="AlphaFoldDB" id="A0A8S1MX27"/>
<dbReference type="Proteomes" id="UP000688137">
    <property type="component" value="Unassembled WGS sequence"/>
</dbReference>
<feature type="compositionally biased region" description="Basic and acidic residues" evidence="2">
    <location>
        <begin position="179"/>
        <end position="192"/>
    </location>
</feature>
<reference evidence="3" key="1">
    <citation type="submission" date="2021-01" db="EMBL/GenBank/DDBJ databases">
        <authorList>
            <consortium name="Genoscope - CEA"/>
            <person name="William W."/>
        </authorList>
    </citation>
    <scope>NUCLEOTIDE SEQUENCE</scope>
</reference>
<organism evidence="3 4">
    <name type="scientific">Paramecium primaurelia</name>
    <dbReference type="NCBI Taxonomy" id="5886"/>
    <lineage>
        <taxon>Eukaryota</taxon>
        <taxon>Sar</taxon>
        <taxon>Alveolata</taxon>
        <taxon>Ciliophora</taxon>
        <taxon>Intramacronucleata</taxon>
        <taxon>Oligohymenophorea</taxon>
        <taxon>Peniculida</taxon>
        <taxon>Parameciidae</taxon>
        <taxon>Paramecium</taxon>
    </lineage>
</organism>